<dbReference type="InterPro" id="IPR039561">
    <property type="entry name" value="Peptidase_M15C"/>
</dbReference>
<evidence type="ECO:0000313" key="2">
    <source>
        <dbReference type="EMBL" id="PLT28571.1"/>
    </source>
</evidence>
<evidence type="ECO:0000313" key="3">
    <source>
        <dbReference type="Proteomes" id="UP000234748"/>
    </source>
</evidence>
<reference evidence="2 3" key="1">
    <citation type="submission" date="2017-11" db="EMBL/GenBank/DDBJ databases">
        <title>Comparitive Functional Genomics of Dry Heat Resistant strains isolated from the Viking Spacecraft.</title>
        <authorList>
            <person name="Seuylemezian A."/>
            <person name="Cooper K."/>
            <person name="Vaishampayan P."/>
        </authorList>
    </citation>
    <scope>NUCLEOTIDE SEQUENCE [LARGE SCALE GENOMIC DNA]</scope>
    <source>
        <strain evidence="2 3">V1-29</strain>
    </source>
</reference>
<dbReference type="InterPro" id="IPR052179">
    <property type="entry name" value="DD-CPase-like"/>
</dbReference>
<comment type="caution">
    <text evidence="2">The sequence shown here is derived from an EMBL/GenBank/DDBJ whole genome shotgun (WGS) entry which is preliminary data.</text>
</comment>
<feature type="domain" description="Peptidase M15C" evidence="1">
    <location>
        <begin position="99"/>
        <end position="164"/>
    </location>
</feature>
<dbReference type="Gene3D" id="3.30.1380.10">
    <property type="match status" value="1"/>
</dbReference>
<name>A0A2N5M2J0_9BACI</name>
<dbReference type="PANTHER" id="PTHR34385">
    <property type="entry name" value="D-ALANYL-D-ALANINE CARBOXYPEPTIDASE"/>
    <property type="match status" value="1"/>
</dbReference>
<dbReference type="SUPFAM" id="SSF55166">
    <property type="entry name" value="Hedgehog/DD-peptidase"/>
    <property type="match status" value="1"/>
</dbReference>
<dbReference type="CDD" id="cd14845">
    <property type="entry name" value="L-Ala-D-Glu_peptidase_like"/>
    <property type="match status" value="1"/>
</dbReference>
<dbReference type="AlphaFoldDB" id="A0A2N5M2J0"/>
<dbReference type="PANTHER" id="PTHR34385:SF1">
    <property type="entry name" value="PEPTIDOGLYCAN L-ALANYL-D-GLUTAMATE ENDOPEPTIDASE CWLK"/>
    <property type="match status" value="1"/>
</dbReference>
<protein>
    <submittedName>
        <fullName evidence="2">Peptidase M15</fullName>
    </submittedName>
</protein>
<dbReference type="EMBL" id="PGUY01000057">
    <property type="protein sequence ID" value="PLT28571.1"/>
    <property type="molecule type" value="Genomic_DNA"/>
</dbReference>
<keyword evidence="3" id="KW-1185">Reference proteome</keyword>
<evidence type="ECO:0000259" key="1">
    <source>
        <dbReference type="Pfam" id="PF13539"/>
    </source>
</evidence>
<dbReference type="GO" id="GO:0008233">
    <property type="term" value="F:peptidase activity"/>
    <property type="evidence" value="ECO:0007669"/>
    <property type="project" value="InterPro"/>
</dbReference>
<dbReference type="Pfam" id="PF13539">
    <property type="entry name" value="Peptidase_M15_4"/>
    <property type="match status" value="1"/>
</dbReference>
<dbReference type="InterPro" id="IPR009045">
    <property type="entry name" value="Zn_M74/Hedgehog-like"/>
</dbReference>
<proteinExistence type="predicted"/>
<gene>
    <name evidence="2" type="ORF">CUU66_17970</name>
</gene>
<accession>A0A2N5M2J0</accession>
<dbReference type="Proteomes" id="UP000234748">
    <property type="component" value="Unassembled WGS sequence"/>
</dbReference>
<dbReference type="OrthoDB" id="9799970at2"/>
<sequence>MKTRAVTLLVAAAVCLLIAYYYQQQPEEVSSPKISEKSLPSELNPIVSEKKEEFISRAGKQGITIVITDGFRSIDQQNRLYEKGRSGSGSVVTNVRGGDSFHNFGLAFDYALKNTSGQVIWDTQYDGNGNGQPDWFEAAEIAKDLGFEWGGDWEKFKDYPHLQMTFGLTINHLKRGERPEAI</sequence>
<dbReference type="RefSeq" id="WP_101644705.1">
    <property type="nucleotide sequence ID" value="NZ_PGUY01000057.1"/>
</dbReference>
<organism evidence="2 3">
    <name type="scientific">Peribacillus deserti</name>
    <dbReference type="NCBI Taxonomy" id="673318"/>
    <lineage>
        <taxon>Bacteria</taxon>
        <taxon>Bacillati</taxon>
        <taxon>Bacillota</taxon>
        <taxon>Bacilli</taxon>
        <taxon>Bacillales</taxon>
        <taxon>Bacillaceae</taxon>
        <taxon>Peribacillus</taxon>
    </lineage>
</organism>